<proteinExistence type="predicted"/>
<organism evidence="1">
    <name type="scientific">Leviviridae sp</name>
    <dbReference type="NCBI Taxonomy" id="2027243"/>
    <lineage>
        <taxon>Viruses</taxon>
        <taxon>Riboviria</taxon>
        <taxon>Orthornavirae</taxon>
        <taxon>Lenarviricota</taxon>
        <taxon>Leviviricetes</taxon>
        <taxon>Norzivirales</taxon>
        <taxon>Fiersviridae</taxon>
    </lineage>
</organism>
<protein>
    <submittedName>
        <fullName evidence="1">Uncharacterized protein</fullName>
    </submittedName>
</protein>
<dbReference type="EMBL" id="MN032994">
    <property type="protein sequence ID" value="QDH86877.1"/>
    <property type="molecule type" value="Genomic_RNA"/>
</dbReference>
<accession>A0A514CZT2</accession>
<name>A0A514CZT2_9VIRU</name>
<reference evidence="1" key="1">
    <citation type="submission" date="2019-05" db="EMBL/GenBank/DDBJ databases">
        <title>Metatranscriptomic reconstruction reveals RNA viruses with the potential to shape carbon cycling in soil.</title>
        <authorList>
            <person name="Starr E.P."/>
            <person name="Nuccio E."/>
            <person name="Pett-Ridge J."/>
            <person name="Banfield J.F."/>
            <person name="Firestone M.K."/>
        </authorList>
    </citation>
    <scope>NUCLEOTIDE SEQUENCE</scope>
    <source>
        <strain evidence="1">H3_Rhizo_Litter_14_scaffold_466</strain>
    </source>
</reference>
<evidence type="ECO:0000313" key="1">
    <source>
        <dbReference type="EMBL" id="QDH86877.1"/>
    </source>
</evidence>
<gene>
    <name evidence="1" type="ORF">H3RhizoLitter14466_000002</name>
</gene>
<sequence length="116" mass="12656">MLNDPITINISAVDIVMPRTRTEPTKSVYRSADGLHRLVVSYSENKGSTRYLLRYEEDAVAADPISAANKQVSSALYLVIDQPTFGIEDARVAAQWAGFKSLVDATLLGKVLGNQT</sequence>